<dbReference type="AlphaFoldDB" id="A0A1D9P8V3"/>
<dbReference type="KEGG" id="fcm:BIW12_04375"/>
<reference evidence="2 3" key="1">
    <citation type="submission" date="2016-10" db="EMBL/GenBank/DDBJ databases">
        <title>Complete Genome Sequence of Flavobacterium sp. PK15.</title>
        <authorList>
            <person name="Ekwe A."/>
            <person name="Kim S.B."/>
        </authorList>
    </citation>
    <scope>NUCLEOTIDE SEQUENCE [LARGE SCALE GENOMIC DNA]</scope>
    <source>
        <strain evidence="2 3">PK15</strain>
    </source>
</reference>
<dbReference type="Proteomes" id="UP000178198">
    <property type="component" value="Chromosome"/>
</dbReference>
<keyword evidence="1" id="KW-0732">Signal</keyword>
<evidence type="ECO:0000256" key="1">
    <source>
        <dbReference type="SAM" id="SignalP"/>
    </source>
</evidence>
<proteinExistence type="predicted"/>
<dbReference type="EMBL" id="CP017774">
    <property type="protein sequence ID" value="AOZ98734.1"/>
    <property type="molecule type" value="Genomic_DNA"/>
</dbReference>
<organism evidence="2 3">
    <name type="scientific">Flavobacterium commune</name>
    <dbReference type="NCBI Taxonomy" id="1306519"/>
    <lineage>
        <taxon>Bacteria</taxon>
        <taxon>Pseudomonadati</taxon>
        <taxon>Bacteroidota</taxon>
        <taxon>Flavobacteriia</taxon>
        <taxon>Flavobacteriales</taxon>
        <taxon>Flavobacteriaceae</taxon>
        <taxon>Flavobacterium</taxon>
    </lineage>
</organism>
<evidence type="ECO:0000313" key="2">
    <source>
        <dbReference type="EMBL" id="AOZ98734.1"/>
    </source>
</evidence>
<dbReference type="OrthoDB" id="1448832at2"/>
<gene>
    <name evidence="2" type="ORF">BIW12_04375</name>
</gene>
<keyword evidence="3" id="KW-1185">Reference proteome</keyword>
<dbReference type="RefSeq" id="WP_071183983.1">
    <property type="nucleotide sequence ID" value="NZ_CP017774.1"/>
</dbReference>
<protein>
    <submittedName>
        <fullName evidence="2">Uncharacterized protein</fullName>
    </submittedName>
</protein>
<name>A0A1D9P8V3_9FLAO</name>
<evidence type="ECO:0000313" key="3">
    <source>
        <dbReference type="Proteomes" id="UP000178198"/>
    </source>
</evidence>
<feature type="signal peptide" evidence="1">
    <location>
        <begin position="1"/>
        <end position="24"/>
    </location>
</feature>
<accession>A0A1D9P8V3</accession>
<dbReference type="STRING" id="1306519.BIW12_04375"/>
<feature type="chain" id="PRO_5009444392" evidence="1">
    <location>
        <begin position="25"/>
        <end position="184"/>
    </location>
</feature>
<sequence>MRKYHFIRVLSLALFLMCSFSCSSDLNFDQANDLKLTPVIEGNLSYFDVPATAFVADDGSAYHWDSDDQNFDVFRDKYFNSYLQKADFHFEITNTISRAFLLSIVLLDDNSNALTTIAFDIPAYSASANNVVTRTEVFENVRLDLLKRARKMRFLVVMKSGTALNQNSTGNLVLRSSATVYLEI</sequence>